<dbReference type="GO" id="GO:0045944">
    <property type="term" value="P:positive regulation of transcription by RNA polymerase II"/>
    <property type="evidence" value="ECO:0007669"/>
    <property type="project" value="TreeGrafter"/>
</dbReference>
<organism evidence="1 2">
    <name type="scientific">Megalops atlanticus</name>
    <name type="common">Tarpon</name>
    <name type="synonym">Clupea gigantea</name>
    <dbReference type="NCBI Taxonomy" id="7932"/>
    <lineage>
        <taxon>Eukaryota</taxon>
        <taxon>Metazoa</taxon>
        <taxon>Chordata</taxon>
        <taxon>Craniata</taxon>
        <taxon>Vertebrata</taxon>
        <taxon>Euteleostomi</taxon>
        <taxon>Actinopterygii</taxon>
        <taxon>Neopterygii</taxon>
        <taxon>Teleostei</taxon>
        <taxon>Elopiformes</taxon>
        <taxon>Megalopidae</taxon>
        <taxon>Megalops</taxon>
    </lineage>
</organism>
<accession>A0A9D3Q368</accession>
<dbReference type="EMBL" id="JAFDVH010000006">
    <property type="protein sequence ID" value="KAG7476967.1"/>
    <property type="molecule type" value="Genomic_DNA"/>
</dbReference>
<comment type="caution">
    <text evidence="1">The sequence shown here is derived from an EMBL/GenBank/DDBJ whole genome shotgun (WGS) entry which is preliminary data.</text>
</comment>
<evidence type="ECO:0000313" key="1">
    <source>
        <dbReference type="EMBL" id="KAG7476967.1"/>
    </source>
</evidence>
<dbReference type="Pfam" id="PF22584">
    <property type="entry name" value="CFAP143"/>
    <property type="match status" value="1"/>
</dbReference>
<evidence type="ECO:0008006" key="3">
    <source>
        <dbReference type="Google" id="ProtNLM"/>
    </source>
</evidence>
<proteinExistence type="predicted"/>
<protein>
    <recommendedName>
        <fullName evidence="3">Sperm-associated antigen 8</fullName>
    </recommendedName>
</protein>
<dbReference type="PANTHER" id="PTHR15510:SF5">
    <property type="entry name" value="SPERM-ASSOCIATED ANTIGEN 8"/>
    <property type="match status" value="1"/>
</dbReference>
<dbReference type="GO" id="GO:0008017">
    <property type="term" value="F:microtubule binding"/>
    <property type="evidence" value="ECO:0007669"/>
    <property type="project" value="InterPro"/>
</dbReference>
<dbReference type="GO" id="GO:0005634">
    <property type="term" value="C:nucleus"/>
    <property type="evidence" value="ECO:0007669"/>
    <property type="project" value="TreeGrafter"/>
</dbReference>
<name>A0A9D3Q368_MEGAT</name>
<reference evidence="1" key="1">
    <citation type="submission" date="2021-01" db="EMBL/GenBank/DDBJ databases">
        <authorList>
            <person name="Zahm M."/>
            <person name="Roques C."/>
            <person name="Cabau C."/>
            <person name="Klopp C."/>
            <person name="Donnadieu C."/>
            <person name="Jouanno E."/>
            <person name="Lampietro C."/>
            <person name="Louis A."/>
            <person name="Herpin A."/>
            <person name="Echchiki A."/>
            <person name="Berthelot C."/>
            <person name="Parey E."/>
            <person name="Roest-Crollius H."/>
            <person name="Braasch I."/>
            <person name="Postlethwait J."/>
            <person name="Bobe J."/>
            <person name="Montfort J."/>
            <person name="Bouchez O."/>
            <person name="Begum T."/>
            <person name="Mejri S."/>
            <person name="Adams A."/>
            <person name="Chen W.-J."/>
            <person name="Guiguen Y."/>
        </authorList>
    </citation>
    <scope>NUCLEOTIDE SEQUENCE</scope>
    <source>
        <strain evidence="1">YG-15Mar2019-1</strain>
        <tissue evidence="1">Brain</tissue>
    </source>
</reference>
<dbReference type="PANTHER" id="PTHR15510">
    <property type="entry name" value="SPERM-ASSOCIATED ANTIGEN 8"/>
    <property type="match status" value="1"/>
</dbReference>
<dbReference type="Proteomes" id="UP001046870">
    <property type="component" value="Chromosome 6"/>
</dbReference>
<dbReference type="InterPro" id="IPR026124">
    <property type="entry name" value="Sperm-assoc_Ag8"/>
</dbReference>
<dbReference type="OrthoDB" id="2120499at2759"/>
<dbReference type="AlphaFoldDB" id="A0A9D3Q368"/>
<gene>
    <name evidence="1" type="ORF">MATL_G00088390</name>
</gene>
<dbReference type="GO" id="GO:0005737">
    <property type="term" value="C:cytoplasm"/>
    <property type="evidence" value="ECO:0007669"/>
    <property type="project" value="TreeGrafter"/>
</dbReference>
<evidence type="ECO:0000313" key="2">
    <source>
        <dbReference type="Proteomes" id="UP001046870"/>
    </source>
</evidence>
<sequence>MNTDVSVGNQSTGKCLLDNWVEERASAPLDNEESKDFIYKHGHKGILSVDLISKIQDVSTVKEAFIPPVGPGVRQRGLREEILEKSLYKTISEQVHNEFNPGPPKAEFFSTTREDFKVPGFKSVPPSPSTEHDYKREQAISFWSENHQKIQGVTAVRTTDTPFKKNATFSTPLNESLEDSVPYTFADHPDI</sequence>
<keyword evidence="2" id="KW-1185">Reference proteome</keyword>